<evidence type="ECO:0000313" key="7">
    <source>
        <dbReference type="EMBL" id="TCO63526.1"/>
    </source>
</evidence>
<keyword evidence="3" id="KW-0051">Antiviral defense</keyword>
<comment type="caution">
    <text evidence="7">The sequence shown here is derived from an EMBL/GenBank/DDBJ whole genome shotgun (WGS) entry which is preliminary data.</text>
</comment>
<evidence type="ECO:0000256" key="1">
    <source>
        <dbReference type="ARBA" id="ARBA00005937"/>
    </source>
</evidence>
<dbReference type="EMBL" id="SLWU01000015">
    <property type="protein sequence ID" value="TCO63526.1"/>
    <property type="molecule type" value="Genomic_DNA"/>
</dbReference>
<dbReference type="GO" id="GO:0051607">
    <property type="term" value="P:defense response to virus"/>
    <property type="evidence" value="ECO:0007669"/>
    <property type="project" value="UniProtKB-KW"/>
</dbReference>
<feature type="domain" description="CRISPR associated protein Cas6 C-terminal" evidence="6">
    <location>
        <begin position="150"/>
        <end position="276"/>
    </location>
</feature>
<dbReference type="AlphaFoldDB" id="A0A4R2K1A3"/>
<dbReference type="InterPro" id="IPR010156">
    <property type="entry name" value="CRISPR-assoc_prot_Cas6"/>
</dbReference>
<dbReference type="PANTHER" id="PTHR36984">
    <property type="entry name" value="CRISPR-ASSOCIATED ENDORIBONUCLEASE CAS6 1"/>
    <property type="match status" value="1"/>
</dbReference>
<evidence type="ECO:0000313" key="8">
    <source>
        <dbReference type="Proteomes" id="UP000294886"/>
    </source>
</evidence>
<dbReference type="PIRSF" id="PIRSF005054">
    <property type="entry name" value="PF1131"/>
    <property type="match status" value="1"/>
</dbReference>
<evidence type="ECO:0000256" key="4">
    <source>
        <dbReference type="PIRSR" id="PIRSR005054-1"/>
    </source>
</evidence>
<sequence>MEIGVEYYTYKTNTTISSLEILHEVLKMRITLEFTGEKNLILPIHYNYIVQGLLYDLMGDTDFAAFLHDVGFQYEKRKFKLFTFSRIEGEFQIVEKPKGYKKIIIKPPFKFTVASPLEEVIIDISKNVLKREYCHFNGQKFTLNSLNIENPPVFKEKARIKFISPVVMYTTLRDGDKKYTYYYSPWDEKFSTLLLNNLIKKYELVYKIRPQNPHFKLIPLVEKEDRRYSKMIKYKNVYVKGWMGIYDVETTPELLELAYYTGLGAKNSQGFGCFEIIG</sequence>
<accession>A0A4R2K1A3</accession>
<feature type="site" description="Transition state stabilizer" evidence="4">
    <location>
        <position position="80"/>
    </location>
</feature>
<dbReference type="InterPro" id="IPR049435">
    <property type="entry name" value="Cas_Cas6_C"/>
</dbReference>
<dbReference type="Proteomes" id="UP000294886">
    <property type="component" value="Unassembled WGS sequence"/>
</dbReference>
<dbReference type="Gene3D" id="3.30.70.1890">
    <property type="match status" value="1"/>
</dbReference>
<dbReference type="CDD" id="cd21140">
    <property type="entry name" value="Cas6_I-like"/>
    <property type="match status" value="1"/>
</dbReference>
<evidence type="ECO:0000256" key="5">
    <source>
        <dbReference type="PIRSR" id="PIRSR005054-50"/>
    </source>
</evidence>
<dbReference type="GO" id="GO:0016788">
    <property type="term" value="F:hydrolase activity, acting on ester bonds"/>
    <property type="evidence" value="ECO:0007669"/>
    <property type="project" value="InterPro"/>
</dbReference>
<evidence type="ECO:0000259" key="6">
    <source>
        <dbReference type="Pfam" id="PF01881"/>
    </source>
</evidence>
<proteinExistence type="inferred from homology"/>
<dbReference type="Pfam" id="PF01881">
    <property type="entry name" value="Cas_Cas6_C"/>
    <property type="match status" value="1"/>
</dbReference>
<organism evidence="7 8">
    <name type="scientific">Caldanaerobacter subterraneus</name>
    <dbReference type="NCBI Taxonomy" id="911092"/>
    <lineage>
        <taxon>Bacteria</taxon>
        <taxon>Bacillati</taxon>
        <taxon>Bacillota</taxon>
        <taxon>Clostridia</taxon>
        <taxon>Thermoanaerobacterales</taxon>
        <taxon>Thermoanaerobacteraceae</taxon>
        <taxon>Caldanaerobacter</taxon>
    </lineage>
</organism>
<dbReference type="InterPro" id="IPR045747">
    <property type="entry name" value="CRISPR-assoc_prot_Cas6_N_sf"/>
</dbReference>
<evidence type="ECO:0000256" key="2">
    <source>
        <dbReference type="ARBA" id="ARBA00022884"/>
    </source>
</evidence>
<dbReference type="GO" id="GO:0003723">
    <property type="term" value="F:RNA binding"/>
    <property type="evidence" value="ECO:0007669"/>
    <property type="project" value="UniProtKB-KW"/>
</dbReference>
<name>A0A4R2K1A3_9THEO</name>
<reference evidence="7 8" key="1">
    <citation type="submission" date="2019-03" db="EMBL/GenBank/DDBJ databases">
        <title>Genomic Encyclopedia of Type Strains, Phase IV (KMG-IV): sequencing the most valuable type-strain genomes for metagenomic binning, comparative biology and taxonomic classification.</title>
        <authorList>
            <person name="Goeker M."/>
        </authorList>
    </citation>
    <scope>NUCLEOTIDE SEQUENCE [LARGE SCALE GENOMIC DNA]</scope>
    <source>
        <strain evidence="7 8">DSM 13054</strain>
    </source>
</reference>
<feature type="active site" description="Proton donor" evidence="5">
    <location>
        <position position="68"/>
    </location>
</feature>
<protein>
    <submittedName>
        <fullName evidence="7">CRISPR-associated Cas6 family protein</fullName>
    </submittedName>
</protein>
<gene>
    <name evidence="7" type="ORF">EV203_11517</name>
</gene>
<dbReference type="Gene3D" id="3.30.70.1900">
    <property type="match status" value="1"/>
</dbReference>
<evidence type="ECO:0000256" key="3">
    <source>
        <dbReference type="ARBA" id="ARBA00023118"/>
    </source>
</evidence>
<feature type="active site" description="Proton acceptor" evidence="5">
    <location>
        <position position="55"/>
    </location>
</feature>
<dbReference type="NCBIfam" id="TIGR01877">
    <property type="entry name" value="cas_cas6"/>
    <property type="match status" value="1"/>
</dbReference>
<comment type="similarity">
    <text evidence="1">Belongs to the CRISPR-associated protein Cas6/Cse3/CasE family.</text>
</comment>
<dbReference type="PANTHER" id="PTHR36984:SF1">
    <property type="entry name" value="CRISPR-ASSOCIATED ENDORIBONUCLEASE CAS6 1"/>
    <property type="match status" value="1"/>
</dbReference>
<keyword evidence="2" id="KW-0694">RNA-binding</keyword>